<evidence type="ECO:0000313" key="1">
    <source>
        <dbReference type="EMBL" id="MEB3962997.1"/>
    </source>
</evidence>
<protein>
    <recommendedName>
        <fullName evidence="3">WXG100 family type VII secretion target</fullName>
    </recommendedName>
</protein>
<dbReference type="RefSeq" id="WP_324770651.1">
    <property type="nucleotide sequence ID" value="NZ_BAAATS010000037.1"/>
</dbReference>
<dbReference type="Gene3D" id="1.10.287.1060">
    <property type="entry name" value="ESAT-6-like"/>
    <property type="match status" value="1"/>
</dbReference>
<proteinExistence type="predicted"/>
<dbReference type="InterPro" id="IPR036689">
    <property type="entry name" value="ESAT-6-like_sf"/>
</dbReference>
<name>A0ABU6CEG1_9ACTN</name>
<evidence type="ECO:0000313" key="2">
    <source>
        <dbReference type="Proteomes" id="UP001352223"/>
    </source>
</evidence>
<comment type="caution">
    <text evidence="1">The sequence shown here is derived from an EMBL/GenBank/DDBJ whole genome shotgun (WGS) entry which is preliminary data.</text>
</comment>
<dbReference type="EMBL" id="JAOZYB010000201">
    <property type="protein sequence ID" value="MEB3962997.1"/>
    <property type="molecule type" value="Genomic_DNA"/>
</dbReference>
<dbReference type="SUPFAM" id="SSF140453">
    <property type="entry name" value="EsxAB dimer-like"/>
    <property type="match status" value="1"/>
</dbReference>
<keyword evidence="2" id="KW-1185">Reference proteome</keyword>
<gene>
    <name evidence="1" type="ORF">OKJ48_22505</name>
</gene>
<sequence>MSTPTGSTQQSSTATYSQAIESLNNAKTQMTTIQGQVEAAKADLQARYGGEDGRAYARVMETWLSEVDRIKSTCDAMQNQLTNSMHLSDKTQLNNLETVHGQTRLSALGSPAENNAFSTMTGN</sequence>
<organism evidence="1 2">
    <name type="scientific">Streptomyces kunmingensis</name>
    <dbReference type="NCBI Taxonomy" id="68225"/>
    <lineage>
        <taxon>Bacteria</taxon>
        <taxon>Bacillati</taxon>
        <taxon>Actinomycetota</taxon>
        <taxon>Actinomycetes</taxon>
        <taxon>Kitasatosporales</taxon>
        <taxon>Streptomycetaceae</taxon>
        <taxon>Streptomyces</taxon>
    </lineage>
</organism>
<evidence type="ECO:0008006" key="3">
    <source>
        <dbReference type="Google" id="ProtNLM"/>
    </source>
</evidence>
<reference evidence="1 2" key="1">
    <citation type="submission" date="2022-10" db="EMBL/GenBank/DDBJ databases">
        <authorList>
            <person name="Xie J."/>
            <person name="Shen N."/>
        </authorList>
    </citation>
    <scope>NUCLEOTIDE SEQUENCE [LARGE SCALE GENOMIC DNA]</scope>
    <source>
        <strain evidence="1 2">DSM 41681</strain>
    </source>
</reference>
<dbReference type="Proteomes" id="UP001352223">
    <property type="component" value="Unassembled WGS sequence"/>
</dbReference>
<accession>A0ABU6CEG1</accession>